<protein>
    <recommendedName>
        <fullName evidence="7">Response regulatory domain-containing protein</fullName>
    </recommendedName>
</protein>
<keyword evidence="2" id="KW-0902">Two-component regulatory system</keyword>
<dbReference type="PANTHER" id="PTHR43874">
    <property type="entry name" value="TWO-COMPONENT RESPONSE REGULATOR"/>
    <property type="match status" value="1"/>
</dbReference>
<dbReference type="InterPro" id="IPR009057">
    <property type="entry name" value="Homeodomain-like_sf"/>
</dbReference>
<dbReference type="Pfam" id="PF00072">
    <property type="entry name" value="Response_reg"/>
    <property type="match status" value="1"/>
</dbReference>
<dbReference type="SUPFAM" id="SSF46689">
    <property type="entry name" value="Homeodomain-like"/>
    <property type="match status" value="1"/>
</dbReference>
<keyword evidence="9" id="KW-1185">Reference proteome</keyword>
<dbReference type="NCBIfam" id="TIGR01557">
    <property type="entry name" value="myb_SHAQKYF"/>
    <property type="match status" value="1"/>
</dbReference>
<dbReference type="PANTHER" id="PTHR43874:SF58">
    <property type="entry name" value="TWO-COMPONENT RESPONSE REGULATOR-LIKE APRR8-RELATED"/>
    <property type="match status" value="1"/>
</dbReference>
<dbReference type="GO" id="GO:0000160">
    <property type="term" value="P:phosphorelay signal transduction system"/>
    <property type="evidence" value="ECO:0007669"/>
    <property type="project" value="UniProtKB-KW"/>
</dbReference>
<dbReference type="Gene3D" id="3.40.50.2300">
    <property type="match status" value="1"/>
</dbReference>
<dbReference type="PROSITE" id="PS50110">
    <property type="entry name" value="RESPONSE_REGULATORY"/>
    <property type="match status" value="1"/>
</dbReference>
<dbReference type="Gene3D" id="1.10.10.60">
    <property type="entry name" value="Homeodomain-like"/>
    <property type="match status" value="1"/>
</dbReference>
<evidence type="ECO:0000259" key="7">
    <source>
        <dbReference type="PROSITE" id="PS50110"/>
    </source>
</evidence>
<sequence length="403" mass="45520">MISSSELDTASSQCTDRDLDIVARCQHLVTRLRFCVFDDSLQNASCLWLYSTAFYFAVTTAKLAKEALYILQHRQGEIDLVLTELYLPDMGKYELLETIREISTLPVVVLSSDISENVMLGCLFKGAAFYIPKPVIMQDIKNLWQFSFMTRQNSLKKLGRRTSKCPEMPLYENNARECKRKEAEWTESSKDCKDYCMPQPKKSKIIWTPELHAKFLRAVNLLGVDPEPTRLVDARPKKILEYMKVPELSKANISSHLQKHRLSLTRLREELEMAVLRGNNAASPHFRLLEGRSLSSSPVSLTRIAAAASTCKTPTFHNNTRSTPILGCSFGSHHLTAQVDPSSQIISPRPGLNSVSLGSTTLQLRQEYLQPQQQAQQPAEDSELEQILLASVEDFLLDDQPVN</sequence>
<evidence type="ECO:0000256" key="6">
    <source>
        <dbReference type="PROSITE-ProRule" id="PRU00169"/>
    </source>
</evidence>
<dbReference type="FunFam" id="1.10.10.60:FF:000007">
    <property type="entry name" value="Two-component response regulator"/>
    <property type="match status" value="1"/>
</dbReference>
<comment type="subcellular location">
    <subcellularLocation>
        <location evidence="1">Nucleus</location>
    </subcellularLocation>
</comment>
<proteinExistence type="predicted"/>
<organism evidence="8 9">
    <name type="scientific">Linum tenue</name>
    <dbReference type="NCBI Taxonomy" id="586396"/>
    <lineage>
        <taxon>Eukaryota</taxon>
        <taxon>Viridiplantae</taxon>
        <taxon>Streptophyta</taxon>
        <taxon>Embryophyta</taxon>
        <taxon>Tracheophyta</taxon>
        <taxon>Spermatophyta</taxon>
        <taxon>Magnoliopsida</taxon>
        <taxon>eudicotyledons</taxon>
        <taxon>Gunneridae</taxon>
        <taxon>Pentapetalae</taxon>
        <taxon>rosids</taxon>
        <taxon>fabids</taxon>
        <taxon>Malpighiales</taxon>
        <taxon>Linaceae</taxon>
        <taxon>Linum</taxon>
    </lineage>
</organism>
<comment type="caution">
    <text evidence="6">Lacks conserved residue(s) required for the propagation of feature annotation.</text>
</comment>
<evidence type="ECO:0000313" key="8">
    <source>
        <dbReference type="EMBL" id="CAI0471966.1"/>
    </source>
</evidence>
<dbReference type="GO" id="GO:0009736">
    <property type="term" value="P:cytokinin-activated signaling pathway"/>
    <property type="evidence" value="ECO:0007669"/>
    <property type="project" value="InterPro"/>
</dbReference>
<feature type="domain" description="Response regulatory" evidence="7">
    <location>
        <begin position="33"/>
        <end position="148"/>
    </location>
</feature>
<dbReference type="InterPro" id="IPR001789">
    <property type="entry name" value="Sig_transdc_resp-reg_receiver"/>
</dbReference>
<comment type="caution">
    <text evidence="8">The sequence shown here is derived from an EMBL/GenBank/DDBJ whole genome shotgun (WGS) entry which is preliminary data.</text>
</comment>
<keyword evidence="5" id="KW-0539">Nucleus</keyword>
<dbReference type="InterPro" id="IPR045279">
    <property type="entry name" value="ARR-like"/>
</dbReference>
<keyword evidence="4" id="KW-0804">Transcription</keyword>
<dbReference type="GO" id="GO:0005634">
    <property type="term" value="C:nucleus"/>
    <property type="evidence" value="ECO:0007669"/>
    <property type="project" value="UniProtKB-SubCell"/>
</dbReference>
<gene>
    <name evidence="8" type="ORF">LITE_LOCUS39091</name>
</gene>
<evidence type="ECO:0000256" key="5">
    <source>
        <dbReference type="ARBA" id="ARBA00023242"/>
    </source>
</evidence>
<dbReference type="GO" id="GO:0003677">
    <property type="term" value="F:DNA binding"/>
    <property type="evidence" value="ECO:0007669"/>
    <property type="project" value="InterPro"/>
</dbReference>
<accession>A0AAV0PP09</accession>
<dbReference type="InterPro" id="IPR011006">
    <property type="entry name" value="CheY-like_superfamily"/>
</dbReference>
<keyword evidence="3" id="KW-0805">Transcription regulation</keyword>
<dbReference type="AlphaFoldDB" id="A0AAV0PP09"/>
<evidence type="ECO:0000256" key="3">
    <source>
        <dbReference type="ARBA" id="ARBA00023015"/>
    </source>
</evidence>
<dbReference type="InterPro" id="IPR006447">
    <property type="entry name" value="Myb_dom_plants"/>
</dbReference>
<dbReference type="Proteomes" id="UP001154282">
    <property type="component" value="Unassembled WGS sequence"/>
</dbReference>
<name>A0AAV0PP09_9ROSI</name>
<reference evidence="8" key="1">
    <citation type="submission" date="2022-08" db="EMBL/GenBank/DDBJ databases">
        <authorList>
            <person name="Gutierrez-Valencia J."/>
        </authorList>
    </citation>
    <scope>NUCLEOTIDE SEQUENCE</scope>
</reference>
<dbReference type="SUPFAM" id="SSF52172">
    <property type="entry name" value="CheY-like"/>
    <property type="match status" value="1"/>
</dbReference>
<evidence type="ECO:0000313" key="9">
    <source>
        <dbReference type="Proteomes" id="UP001154282"/>
    </source>
</evidence>
<evidence type="ECO:0000256" key="4">
    <source>
        <dbReference type="ARBA" id="ARBA00023163"/>
    </source>
</evidence>
<dbReference type="EMBL" id="CAMGYJ010000009">
    <property type="protein sequence ID" value="CAI0471966.1"/>
    <property type="molecule type" value="Genomic_DNA"/>
</dbReference>
<evidence type="ECO:0000256" key="1">
    <source>
        <dbReference type="ARBA" id="ARBA00004123"/>
    </source>
</evidence>
<dbReference type="SMART" id="SM00448">
    <property type="entry name" value="REC"/>
    <property type="match status" value="1"/>
</dbReference>
<evidence type="ECO:0000256" key="2">
    <source>
        <dbReference type="ARBA" id="ARBA00023012"/>
    </source>
</evidence>